<evidence type="ECO:0000256" key="2">
    <source>
        <dbReference type="SAM" id="Phobius"/>
    </source>
</evidence>
<sequence length="66" mass="6984">MVEETPEQARQGRKGKPVAVILMVSLALGLLALIALILWALSGDEPGPEPAQLEEGRVIEGPVRLG</sequence>
<keyword evidence="4" id="KW-1185">Reference proteome</keyword>
<dbReference type="EMBL" id="ANHY01000002">
    <property type="protein sequence ID" value="EKV32680.1"/>
    <property type="molecule type" value="Genomic_DNA"/>
</dbReference>
<name>K9H381_9PROT</name>
<dbReference type="Proteomes" id="UP000009881">
    <property type="component" value="Unassembled WGS sequence"/>
</dbReference>
<protein>
    <submittedName>
        <fullName evidence="3">Uncharacterized protein</fullName>
    </submittedName>
</protein>
<dbReference type="RefSeq" id="WP_009538507.1">
    <property type="nucleotide sequence ID" value="NZ_ANHY01000002.1"/>
</dbReference>
<evidence type="ECO:0000313" key="4">
    <source>
        <dbReference type="Proteomes" id="UP000009881"/>
    </source>
</evidence>
<organism evidence="3 4">
    <name type="scientific">Caenispirillum salinarum AK4</name>
    <dbReference type="NCBI Taxonomy" id="1238182"/>
    <lineage>
        <taxon>Bacteria</taxon>
        <taxon>Pseudomonadati</taxon>
        <taxon>Pseudomonadota</taxon>
        <taxon>Alphaproteobacteria</taxon>
        <taxon>Rhodospirillales</taxon>
        <taxon>Novispirillaceae</taxon>
        <taxon>Caenispirillum</taxon>
    </lineage>
</organism>
<dbReference type="AlphaFoldDB" id="K9H381"/>
<keyword evidence="2" id="KW-1133">Transmembrane helix</keyword>
<dbReference type="STRING" id="1238182.C882_1517"/>
<gene>
    <name evidence="3" type="ORF">C882_1517</name>
</gene>
<accession>K9H381</accession>
<feature type="region of interest" description="Disordered" evidence="1">
    <location>
        <begin position="47"/>
        <end position="66"/>
    </location>
</feature>
<comment type="caution">
    <text evidence="3">The sequence shown here is derived from an EMBL/GenBank/DDBJ whole genome shotgun (WGS) entry which is preliminary data.</text>
</comment>
<keyword evidence="2" id="KW-0812">Transmembrane</keyword>
<feature type="transmembrane region" description="Helical" evidence="2">
    <location>
        <begin position="18"/>
        <end position="41"/>
    </location>
</feature>
<evidence type="ECO:0000256" key="1">
    <source>
        <dbReference type="SAM" id="MobiDB-lite"/>
    </source>
</evidence>
<evidence type="ECO:0000313" key="3">
    <source>
        <dbReference type="EMBL" id="EKV32680.1"/>
    </source>
</evidence>
<reference evidence="3 4" key="1">
    <citation type="journal article" date="2013" name="Genome Announc.">
        <title>Draft Genome Sequence of an Alphaproteobacterium, Caenispirillum salinarum AK4(T), Isolated from a Solar Saltern.</title>
        <authorList>
            <person name="Khatri I."/>
            <person name="Singh A."/>
            <person name="Korpole S."/>
            <person name="Pinnaka A.K."/>
            <person name="Subramanian S."/>
        </authorList>
    </citation>
    <scope>NUCLEOTIDE SEQUENCE [LARGE SCALE GENOMIC DNA]</scope>
    <source>
        <strain evidence="3 4">AK4</strain>
    </source>
</reference>
<proteinExistence type="predicted"/>
<keyword evidence="2" id="KW-0472">Membrane</keyword>